<dbReference type="PANTHER" id="PTHR11742">
    <property type="entry name" value="MANNOSYL-OLIGOSACCHARIDE ALPHA-1,2-MANNOSIDASE-RELATED"/>
    <property type="match status" value="1"/>
</dbReference>
<evidence type="ECO:0000256" key="11">
    <source>
        <dbReference type="SAM" id="MobiDB-lite"/>
    </source>
</evidence>
<evidence type="ECO:0000256" key="7">
    <source>
        <dbReference type="ARBA" id="ARBA00023157"/>
    </source>
</evidence>
<dbReference type="SUPFAM" id="SSF48225">
    <property type="entry name" value="Seven-hairpin glycosidases"/>
    <property type="match status" value="1"/>
</dbReference>
<comment type="catalytic activity">
    <reaction evidence="8">
        <text>N(4)-(alpha-D-Man-(1-&gt;2)-alpha-D-Man-(1-&gt;2)-alpha-D-Man-(1-&gt;3)-[alpha-D-Man-(1-&gt;3)-[alpha-D-Man-(1-&gt;2)-alpha-D-Man-(1-&gt;6)]-alpha-D-Man-(1-&gt;6)]-beta-D-Man-(1-&gt;4)-beta-D-GlcNAc-(1-&gt;4)-beta-D-GlcNAc)-L-asparaginyl-[protein] (N-glucan mannose isomer 8A1,2,3B1,3) + 3 H2O = N(4)-(alpha-D-Man-(1-&gt;3)-[alpha-D-Man-(1-&gt;3)-[alpha-D-Man-(1-&gt;6)]-alpha-D-Man-(1-&gt;6)]-beta-D-Man-(1-&gt;4)-beta-D-GlcNAc-(1-&gt;4)-beta-D-GlcNAc)-L-asparaginyl-[protein] (N-glucan mannose isomer 5A1,2) + 3 beta-D-mannose</text>
        <dbReference type="Rhea" id="RHEA:56028"/>
        <dbReference type="Rhea" id="RHEA-COMP:14358"/>
        <dbReference type="Rhea" id="RHEA-COMP:14367"/>
        <dbReference type="ChEBI" id="CHEBI:15377"/>
        <dbReference type="ChEBI" id="CHEBI:28563"/>
        <dbReference type="ChEBI" id="CHEBI:59087"/>
        <dbReference type="ChEBI" id="CHEBI:60628"/>
        <dbReference type="EC" id="3.2.1.113"/>
    </reaction>
</comment>
<dbReference type="PRINTS" id="PR00747">
    <property type="entry name" value="GLYHDRLASE47"/>
</dbReference>
<keyword evidence="7" id="KW-1015">Disulfide bond</keyword>
<keyword evidence="10" id="KW-0326">Glycosidase</keyword>
<comment type="similarity">
    <text evidence="3 10">Belongs to the glycosyl hydrolase 47 family.</text>
</comment>
<evidence type="ECO:0000256" key="6">
    <source>
        <dbReference type="ARBA" id="ARBA00022837"/>
    </source>
</evidence>
<evidence type="ECO:0000256" key="9">
    <source>
        <dbReference type="ARBA" id="ARBA00048605"/>
    </source>
</evidence>
<comment type="catalytic activity">
    <reaction evidence="9">
        <text>N(4)-(alpha-D-Man-(1-&gt;2)-alpha-D-Man-(1-&gt;2)-alpha-D-Man-(1-&gt;3)-[alpha-D-Man-(1-&gt;2)-alpha-D-Man-(1-&gt;3)-[alpha-D-Man-(1-&gt;2)-alpha-D-Man-(1-&gt;6)]-alpha-D-Man-(1-&gt;6)]-beta-D-Man-(1-&gt;4)-beta-D-GlcNAc-(1-&gt;4)-beta-D-GlcNAc)-L-asparaginyl-[protein] (N-glucan mannose isomer 9A1,2,3B1,2,3) + 4 H2O = N(4)-(alpha-D-Man-(1-&gt;3)-[alpha-D-Man-(1-&gt;3)-[alpha-D-Man-(1-&gt;6)]-alpha-D-Man-(1-&gt;6)]-beta-D-Man-(1-&gt;4)-beta-D-GlcNAc-(1-&gt;4)-beta-D-GlcNAc)-L-asparaginyl-[protein] (N-glucan mannose isomer 5A1,2) + 4 beta-D-mannose</text>
        <dbReference type="Rhea" id="RHEA:56008"/>
        <dbReference type="Rhea" id="RHEA-COMP:14356"/>
        <dbReference type="Rhea" id="RHEA-COMP:14367"/>
        <dbReference type="ChEBI" id="CHEBI:15377"/>
        <dbReference type="ChEBI" id="CHEBI:28563"/>
        <dbReference type="ChEBI" id="CHEBI:59087"/>
        <dbReference type="ChEBI" id="CHEBI:139493"/>
        <dbReference type="EC" id="3.2.1.113"/>
    </reaction>
</comment>
<gene>
    <name evidence="12" type="primary">man1b1</name>
    <name evidence="12" type="ORF">BN14_05338</name>
</gene>
<keyword evidence="6" id="KW-0106">Calcium</keyword>
<dbReference type="EC" id="3.2.1.-" evidence="10"/>
<dbReference type="Gene3D" id="1.50.10.10">
    <property type="match status" value="1"/>
</dbReference>
<dbReference type="GO" id="GO:0005509">
    <property type="term" value="F:calcium ion binding"/>
    <property type="evidence" value="ECO:0007669"/>
    <property type="project" value="InterPro"/>
</dbReference>
<evidence type="ECO:0000256" key="5">
    <source>
        <dbReference type="ARBA" id="ARBA00022801"/>
    </source>
</evidence>
<dbReference type="GO" id="GO:0005975">
    <property type="term" value="P:carbohydrate metabolic process"/>
    <property type="evidence" value="ECO:0007669"/>
    <property type="project" value="InterPro"/>
</dbReference>
<dbReference type="HOGENOM" id="CLU_842445_0_0_1"/>
<dbReference type="GO" id="GO:0005783">
    <property type="term" value="C:endoplasmic reticulum"/>
    <property type="evidence" value="ECO:0007669"/>
    <property type="project" value="TreeGrafter"/>
</dbReference>
<dbReference type="InterPro" id="IPR012341">
    <property type="entry name" value="6hp_glycosidase-like_sf"/>
</dbReference>
<feature type="region of interest" description="Disordered" evidence="11">
    <location>
        <begin position="60"/>
        <end position="94"/>
    </location>
</feature>
<keyword evidence="5 10" id="KW-0378">Hydrolase</keyword>
<accession>M5BVR3</accession>
<reference evidence="12 13" key="1">
    <citation type="journal article" date="2013" name="J. Biotechnol.">
        <title>Establishment and interpretation of the genome sequence of the phytopathogenic fungus Rhizoctonia solani AG1-IB isolate 7/3/14.</title>
        <authorList>
            <person name="Wibberg D.W."/>
            <person name="Jelonek L.J."/>
            <person name="Rupp O.R."/>
            <person name="Hennig M.H."/>
            <person name="Eikmeyer F.E."/>
            <person name="Goesmann A.G."/>
            <person name="Hartmann A.H."/>
            <person name="Borriss R.B."/>
            <person name="Grosch R.G."/>
            <person name="Puehler A.P."/>
            <person name="Schlueter A.S."/>
        </authorList>
    </citation>
    <scope>NUCLEOTIDE SEQUENCE [LARGE SCALE GENOMIC DNA]</scope>
    <source>
        <strain evidence="13">AG1-IB / isolate 7/3/14</strain>
    </source>
</reference>
<evidence type="ECO:0000256" key="10">
    <source>
        <dbReference type="RuleBase" id="RU361193"/>
    </source>
</evidence>
<dbReference type="GO" id="GO:0036503">
    <property type="term" value="P:ERAD pathway"/>
    <property type="evidence" value="ECO:0007669"/>
    <property type="project" value="UniProtKB-ARBA"/>
</dbReference>
<comment type="pathway">
    <text evidence="2">Protein modification; protein glycosylation.</text>
</comment>
<dbReference type="EMBL" id="CAOJ01007918">
    <property type="protein sequence ID" value="CCO31299.1"/>
    <property type="molecule type" value="Genomic_DNA"/>
</dbReference>
<dbReference type="InterPro" id="IPR050749">
    <property type="entry name" value="Glycosyl_Hydrolase_47"/>
</dbReference>
<comment type="cofactor">
    <cofactor evidence="1">
        <name>Ca(2+)</name>
        <dbReference type="ChEBI" id="CHEBI:29108"/>
    </cofactor>
</comment>
<evidence type="ECO:0000256" key="4">
    <source>
        <dbReference type="ARBA" id="ARBA00022723"/>
    </source>
</evidence>
<organism evidence="12 13">
    <name type="scientific">Thanatephorus cucumeris (strain AG1-IB / isolate 7/3/14)</name>
    <name type="common">Lettuce bottom rot fungus</name>
    <name type="synonym">Rhizoctonia solani</name>
    <dbReference type="NCBI Taxonomy" id="1108050"/>
    <lineage>
        <taxon>Eukaryota</taxon>
        <taxon>Fungi</taxon>
        <taxon>Dikarya</taxon>
        <taxon>Basidiomycota</taxon>
        <taxon>Agaricomycotina</taxon>
        <taxon>Agaricomycetes</taxon>
        <taxon>Cantharellales</taxon>
        <taxon>Ceratobasidiaceae</taxon>
        <taxon>Rhizoctonia</taxon>
        <taxon>Rhizoctonia solani AG-1</taxon>
    </lineage>
</organism>
<proteinExistence type="inferred from homology"/>
<evidence type="ECO:0000256" key="1">
    <source>
        <dbReference type="ARBA" id="ARBA00001913"/>
    </source>
</evidence>
<keyword evidence="4" id="KW-0479">Metal-binding</keyword>
<evidence type="ECO:0000313" key="13">
    <source>
        <dbReference type="Proteomes" id="UP000012065"/>
    </source>
</evidence>
<dbReference type="InterPro" id="IPR001382">
    <property type="entry name" value="Glyco_hydro_47"/>
</dbReference>
<dbReference type="PANTHER" id="PTHR11742:SF55">
    <property type="entry name" value="ENDOPLASMIC RETICULUM MANNOSYL-OLIGOSACCHARIDE 1,2-ALPHA-MANNOSIDASE"/>
    <property type="match status" value="1"/>
</dbReference>
<dbReference type="Proteomes" id="UP000012065">
    <property type="component" value="Unassembled WGS sequence"/>
</dbReference>
<dbReference type="GO" id="GO:0004571">
    <property type="term" value="F:mannosyl-oligosaccharide 1,2-alpha-mannosidase activity"/>
    <property type="evidence" value="ECO:0007669"/>
    <property type="project" value="UniProtKB-EC"/>
</dbReference>
<dbReference type="InterPro" id="IPR036026">
    <property type="entry name" value="Seven-hairpin_glycosidases"/>
</dbReference>
<protein>
    <recommendedName>
        <fullName evidence="10">alpha-1,2-Mannosidase</fullName>
        <ecNumber evidence="10">3.2.1.-</ecNumber>
    </recommendedName>
</protein>
<sequence length="330" mass="35654">MSLPLPAQTDPKPAFSLHALKSRAGARFAILGLTVAGVLYYLAAPESYRPELAWPRERPFGSAPPSTWDPDFDAPPPPPHEPGKPVRPSGDPVMAERAEAVRKAFRHAYTGYTNVAWNRDELLPTSNGSTNNFNGWGVTVIDSISTMQLMGLKPEYDGALDFVAKMDFDINNDGHAPFFETAIRYLGGLVSAHSLARSAITGELSSLESAKPHSNAYAGREHILLQKAALLADKLLPVFDSPSGLPFYGVRTSGPPPVYPTDDPKSYKYSKASDNAPGARLAPGGSAPLAEFASCQMELKYLSWATGQARYFLAVSIINSHFFALNSAMQ</sequence>
<dbReference type="Pfam" id="PF01532">
    <property type="entry name" value="Glyco_hydro_47"/>
    <property type="match status" value="1"/>
</dbReference>
<dbReference type="AlphaFoldDB" id="M5BVR3"/>
<dbReference type="GO" id="GO:0016020">
    <property type="term" value="C:membrane"/>
    <property type="evidence" value="ECO:0007669"/>
    <property type="project" value="InterPro"/>
</dbReference>
<evidence type="ECO:0000313" key="12">
    <source>
        <dbReference type="EMBL" id="CCO31299.1"/>
    </source>
</evidence>
<evidence type="ECO:0000256" key="2">
    <source>
        <dbReference type="ARBA" id="ARBA00004922"/>
    </source>
</evidence>
<evidence type="ECO:0000256" key="3">
    <source>
        <dbReference type="ARBA" id="ARBA00007658"/>
    </source>
</evidence>
<evidence type="ECO:0000256" key="8">
    <source>
        <dbReference type="ARBA" id="ARBA00047669"/>
    </source>
</evidence>
<name>M5BVR3_THACB</name>
<comment type="caution">
    <text evidence="12">The sequence shown here is derived from an EMBL/GenBank/DDBJ whole genome shotgun (WGS) entry which is preliminary data.</text>
</comment>